<feature type="binding site" evidence="11">
    <location>
        <position position="293"/>
    </location>
    <ligand>
        <name>L-glutamine</name>
        <dbReference type="ChEBI" id="CHEBI:58359"/>
    </ligand>
</feature>
<feature type="binding site" evidence="11">
    <location>
        <position position="296"/>
    </location>
    <ligand>
        <name>L-glutamine</name>
        <dbReference type="ChEBI" id="CHEBI:58359"/>
    </ligand>
</feature>
<dbReference type="InterPro" id="IPR017926">
    <property type="entry name" value="GATASE"/>
</dbReference>
<evidence type="ECO:0000256" key="1">
    <source>
        <dbReference type="ARBA" id="ARBA00004812"/>
    </source>
</evidence>
<keyword evidence="11" id="KW-0055">Arginine biosynthesis</keyword>
<dbReference type="InterPro" id="IPR006274">
    <property type="entry name" value="CarbamoylP_synth_ssu"/>
</dbReference>
<gene>
    <name evidence="11" type="primary">carA</name>
    <name evidence="13" type="ordered locus">Tlet_0369</name>
</gene>
<dbReference type="KEGG" id="tle:Tlet_0369"/>
<comment type="pathway">
    <text evidence="1 11">Pyrimidine metabolism; UMP biosynthesis via de novo pathway; (S)-dihydroorotate from bicarbonate: step 1/3.</text>
</comment>
<evidence type="ECO:0000256" key="7">
    <source>
        <dbReference type="ARBA" id="ARBA00022962"/>
    </source>
</evidence>
<evidence type="ECO:0000256" key="9">
    <source>
        <dbReference type="ARBA" id="ARBA00048816"/>
    </source>
</evidence>
<dbReference type="NCBIfam" id="TIGR01368">
    <property type="entry name" value="CPSaseIIsmall"/>
    <property type="match status" value="1"/>
</dbReference>
<dbReference type="EMBL" id="CP000812">
    <property type="protein sequence ID" value="ABV32936.1"/>
    <property type="molecule type" value="Genomic_DNA"/>
</dbReference>
<dbReference type="CDD" id="cd01744">
    <property type="entry name" value="GATase1_CPSase"/>
    <property type="match status" value="1"/>
</dbReference>
<evidence type="ECO:0000256" key="10">
    <source>
        <dbReference type="ARBA" id="ARBA00049285"/>
    </source>
</evidence>
<dbReference type="UniPathway" id="UPA00068">
    <property type="reaction ID" value="UER00171"/>
</dbReference>
<dbReference type="NCBIfam" id="NF009475">
    <property type="entry name" value="PRK12838.1"/>
    <property type="match status" value="1"/>
</dbReference>
<dbReference type="GO" id="GO:0004359">
    <property type="term" value="F:glutaminase activity"/>
    <property type="evidence" value="ECO:0007669"/>
    <property type="project" value="RHEA"/>
</dbReference>
<comment type="subunit">
    <text evidence="11">Composed of two chains; the small (or glutamine) chain promotes the hydrolysis of glutamine to ammonia, which is used by the large (or ammonia) chain to synthesize carbamoyl phosphate. Tetramer of heterodimers (alpha,beta)4.</text>
</comment>
<evidence type="ECO:0000256" key="3">
    <source>
        <dbReference type="ARBA" id="ARBA00007800"/>
    </source>
</evidence>
<feature type="binding site" evidence="11">
    <location>
        <position position="223"/>
    </location>
    <ligand>
        <name>L-glutamine</name>
        <dbReference type="ChEBI" id="CHEBI:58359"/>
    </ligand>
</feature>
<keyword evidence="4 11" id="KW-0436">Ligase</keyword>
<dbReference type="Pfam" id="PF00117">
    <property type="entry name" value="GATase"/>
    <property type="match status" value="1"/>
</dbReference>
<dbReference type="PRINTS" id="PR00099">
    <property type="entry name" value="CPSGATASE"/>
</dbReference>
<evidence type="ECO:0000313" key="14">
    <source>
        <dbReference type="Proteomes" id="UP000002016"/>
    </source>
</evidence>
<comment type="catalytic activity">
    <reaction evidence="9 11">
        <text>hydrogencarbonate + L-glutamine + 2 ATP + H2O = carbamoyl phosphate + L-glutamate + 2 ADP + phosphate + 2 H(+)</text>
        <dbReference type="Rhea" id="RHEA:18633"/>
        <dbReference type="ChEBI" id="CHEBI:15377"/>
        <dbReference type="ChEBI" id="CHEBI:15378"/>
        <dbReference type="ChEBI" id="CHEBI:17544"/>
        <dbReference type="ChEBI" id="CHEBI:29985"/>
        <dbReference type="ChEBI" id="CHEBI:30616"/>
        <dbReference type="ChEBI" id="CHEBI:43474"/>
        <dbReference type="ChEBI" id="CHEBI:58228"/>
        <dbReference type="ChEBI" id="CHEBI:58359"/>
        <dbReference type="ChEBI" id="CHEBI:456216"/>
        <dbReference type="EC" id="6.3.5.5"/>
    </reaction>
</comment>
<dbReference type="InterPro" id="IPR002474">
    <property type="entry name" value="CarbamoylP_synth_ssu_N"/>
</dbReference>
<keyword evidence="5 11" id="KW-0547">Nucleotide-binding</keyword>
<dbReference type="EC" id="6.3.5.5" evidence="11"/>
<dbReference type="SUPFAM" id="SSF52021">
    <property type="entry name" value="Carbamoyl phosphate synthetase, small subunit N-terminal domain"/>
    <property type="match status" value="1"/>
</dbReference>
<dbReference type="AlphaFoldDB" id="A8F452"/>
<evidence type="ECO:0000256" key="4">
    <source>
        <dbReference type="ARBA" id="ARBA00022598"/>
    </source>
</evidence>
<feature type="binding site" evidence="11">
    <location>
        <position position="295"/>
    </location>
    <ligand>
        <name>L-glutamine</name>
        <dbReference type="ChEBI" id="CHEBI:58359"/>
    </ligand>
</feature>
<dbReference type="OrthoDB" id="9804328at2"/>
<dbReference type="PRINTS" id="PR00096">
    <property type="entry name" value="GATASE"/>
</dbReference>
<dbReference type="PRINTS" id="PR00097">
    <property type="entry name" value="ANTSNTHASEII"/>
</dbReference>
<keyword evidence="14" id="KW-1185">Reference proteome</keyword>
<dbReference type="InterPro" id="IPR050472">
    <property type="entry name" value="Anth_synth/Amidotransfase"/>
</dbReference>
<dbReference type="FunFam" id="3.50.30.20:FF:000001">
    <property type="entry name" value="Carbamoyl-phosphate synthase small chain"/>
    <property type="match status" value="1"/>
</dbReference>
<feature type="binding site" evidence="11">
    <location>
        <position position="225"/>
    </location>
    <ligand>
        <name>L-glutamine</name>
        <dbReference type="ChEBI" id="CHEBI:58359"/>
    </ligand>
</feature>
<comment type="pathway">
    <text evidence="2 11">Amino-acid biosynthesis; L-arginine biosynthesis; carbamoyl phosphate from bicarbonate: step 1/1.</text>
</comment>
<comment type="function">
    <text evidence="11">Small subunit of the glutamine-dependent carbamoyl phosphate synthetase (CPSase). CPSase catalyzes the formation of carbamoyl phosphate from the ammonia moiety of glutamine, carbonate, and phosphate donated by ATP, constituting the first step of 2 biosynthetic pathways, one leading to arginine and/or urea and the other to pyrimidine nucleotides. The small subunit (glutamine amidotransferase) binds and cleaves glutamine to supply the large subunit with the substrate ammonia.</text>
</comment>
<comment type="catalytic activity">
    <reaction evidence="10 11">
        <text>L-glutamine + H2O = L-glutamate + NH4(+)</text>
        <dbReference type="Rhea" id="RHEA:15889"/>
        <dbReference type="ChEBI" id="CHEBI:15377"/>
        <dbReference type="ChEBI" id="CHEBI:28938"/>
        <dbReference type="ChEBI" id="CHEBI:29985"/>
        <dbReference type="ChEBI" id="CHEBI:58359"/>
    </reaction>
</comment>
<feature type="domain" description="Carbamoyl-phosphate synthase small subunit N-terminal" evidence="12">
    <location>
        <begin position="2"/>
        <end position="132"/>
    </location>
</feature>
<organism evidence="13 14">
    <name type="scientific">Pseudothermotoga lettingae (strain ATCC BAA-301 / DSM 14385 / NBRC 107922 / TMO)</name>
    <name type="common">Thermotoga lettingae</name>
    <dbReference type="NCBI Taxonomy" id="416591"/>
    <lineage>
        <taxon>Bacteria</taxon>
        <taxon>Thermotogati</taxon>
        <taxon>Thermotogota</taxon>
        <taxon>Thermotogae</taxon>
        <taxon>Thermotogales</taxon>
        <taxon>Thermotogaceae</taxon>
        <taxon>Pseudothermotoga</taxon>
    </lineage>
</organism>
<dbReference type="PANTHER" id="PTHR43418:SF7">
    <property type="entry name" value="CARBAMOYL-PHOSPHATE SYNTHASE SMALL CHAIN"/>
    <property type="match status" value="1"/>
</dbReference>
<dbReference type="RefSeq" id="WP_012002417.1">
    <property type="nucleotide sequence ID" value="NC_009828.1"/>
</dbReference>
<dbReference type="GO" id="GO:0044205">
    <property type="term" value="P:'de novo' UMP biosynthetic process"/>
    <property type="evidence" value="ECO:0007669"/>
    <property type="project" value="UniProtKB-UniRule"/>
</dbReference>
<evidence type="ECO:0000259" key="12">
    <source>
        <dbReference type="SMART" id="SM01097"/>
    </source>
</evidence>
<feature type="active site" evidence="11">
    <location>
        <position position="351"/>
    </location>
</feature>
<dbReference type="Gene3D" id="3.50.30.20">
    <property type="entry name" value="Carbamoyl-phosphate synthase small subunit, N-terminal domain"/>
    <property type="match status" value="1"/>
</dbReference>
<dbReference type="PANTHER" id="PTHR43418">
    <property type="entry name" value="MULTIFUNCTIONAL TRYPTOPHAN BIOSYNTHESIS PROTEIN-RELATED"/>
    <property type="match status" value="1"/>
</dbReference>
<evidence type="ECO:0000256" key="5">
    <source>
        <dbReference type="ARBA" id="ARBA00022741"/>
    </source>
</evidence>
<dbReference type="SUPFAM" id="SSF52317">
    <property type="entry name" value="Class I glutamine amidotransferase-like"/>
    <property type="match status" value="1"/>
</dbReference>
<dbReference type="SMART" id="SM01097">
    <property type="entry name" value="CPSase_sm_chain"/>
    <property type="match status" value="1"/>
</dbReference>
<dbReference type="HOGENOM" id="CLU_035901_2_1_0"/>
<dbReference type="Pfam" id="PF00988">
    <property type="entry name" value="CPSase_sm_chain"/>
    <property type="match status" value="1"/>
</dbReference>
<dbReference type="GO" id="GO:0006541">
    <property type="term" value="P:glutamine metabolic process"/>
    <property type="evidence" value="ECO:0007669"/>
    <property type="project" value="InterPro"/>
</dbReference>
<dbReference type="GO" id="GO:0005524">
    <property type="term" value="F:ATP binding"/>
    <property type="evidence" value="ECO:0007669"/>
    <property type="project" value="UniProtKB-UniRule"/>
</dbReference>
<dbReference type="InterPro" id="IPR036480">
    <property type="entry name" value="CarbP_synth_ssu_N_sf"/>
</dbReference>
<proteinExistence type="inferred from homology"/>
<evidence type="ECO:0000256" key="11">
    <source>
        <dbReference type="HAMAP-Rule" id="MF_01209"/>
    </source>
</evidence>
<dbReference type="GO" id="GO:0004088">
    <property type="term" value="F:carbamoyl-phosphate synthase (glutamine-hydrolyzing) activity"/>
    <property type="evidence" value="ECO:0007669"/>
    <property type="project" value="UniProtKB-UniRule"/>
</dbReference>
<dbReference type="InterPro" id="IPR035686">
    <property type="entry name" value="CPSase_GATase1"/>
</dbReference>
<keyword evidence="7 11" id="KW-0315">Glutamine amidotransferase</keyword>
<evidence type="ECO:0000256" key="6">
    <source>
        <dbReference type="ARBA" id="ARBA00022840"/>
    </source>
</evidence>
<keyword evidence="8 11" id="KW-0665">Pyrimidine biosynthesis</keyword>
<dbReference type="InterPro" id="IPR029062">
    <property type="entry name" value="Class_I_gatase-like"/>
</dbReference>
<feature type="active site" evidence="11">
    <location>
        <position position="349"/>
    </location>
</feature>
<sequence>MKKALLLLEDGTFFYGRAFAADGEVFGELVFNTSTTGYEEVLTDPSYAGQIVIMTYPEIGIYGINDEDAESDSAKVTGLVVYRSVQRYFNQRANKSLGEYLKTNGVIGIEGIDTRSLTKKIRNRGTAMGAVSTENMDPDSLREKLRNVIEINKTDLVSKVSSEVVWNYKKEGKVRIAIVDCGCKKGILRELEKFDVAITVVPYDIGFEEIEKLNPDGVMISNGPGDPSILIRTVELIKHILKKRIPLAGICLGHQLLALAIGAKTYKMKFGHRGINHPVKDLRSKRVLITTHNHGFAVDPKSLNINTDTLIGISKEDFGRVEITHLSLNDMTVEGIRLLDYPAFSVQFHPEASPGPHDSKSFFEDFLKLIISGR</sequence>
<evidence type="ECO:0000256" key="2">
    <source>
        <dbReference type="ARBA" id="ARBA00005077"/>
    </source>
</evidence>
<dbReference type="Gene3D" id="3.40.50.880">
    <property type="match status" value="1"/>
</dbReference>
<dbReference type="PROSITE" id="PS51273">
    <property type="entry name" value="GATASE_TYPE_1"/>
    <property type="match status" value="1"/>
</dbReference>
<dbReference type="Proteomes" id="UP000002016">
    <property type="component" value="Chromosome"/>
</dbReference>
<feature type="binding site" evidence="11">
    <location>
        <position position="252"/>
    </location>
    <ligand>
        <name>L-glutamine</name>
        <dbReference type="ChEBI" id="CHEBI:58359"/>
    </ligand>
</feature>
<reference evidence="13 14" key="2">
    <citation type="journal article" date="2009" name="Proc. Natl. Acad. Sci. U.S.A.">
        <title>On the chimeric nature, thermophilic origin, and phylogenetic placement of the Thermotogales.</title>
        <authorList>
            <person name="Zhaxybayeva O."/>
            <person name="Swithers K.S."/>
            <person name="Lapierre P."/>
            <person name="Fournier G.P."/>
            <person name="Bickhart D.M."/>
            <person name="DeBoy R.T."/>
            <person name="Nelson K.E."/>
            <person name="Nesbo C.L."/>
            <person name="Doolittle W.F."/>
            <person name="Gogarten J.P."/>
            <person name="Noll K.M."/>
        </authorList>
    </citation>
    <scope>NUCLEOTIDE SEQUENCE [LARGE SCALE GENOMIC DNA]</scope>
    <source>
        <strain evidence="14">ATCC BAA-301 / DSM 14385 / NBRC 107922 / TMO</strain>
    </source>
</reference>
<evidence type="ECO:0000313" key="13">
    <source>
        <dbReference type="EMBL" id="ABV32936.1"/>
    </source>
</evidence>
<dbReference type="GO" id="GO:0006207">
    <property type="term" value="P:'de novo' pyrimidine nucleobase biosynthetic process"/>
    <property type="evidence" value="ECO:0007669"/>
    <property type="project" value="InterPro"/>
</dbReference>
<feature type="binding site" evidence="11">
    <location>
        <position position="255"/>
    </location>
    <ligand>
        <name>L-glutamine</name>
        <dbReference type="ChEBI" id="CHEBI:58359"/>
    </ligand>
</feature>
<dbReference type="UniPathway" id="UPA00070">
    <property type="reaction ID" value="UER00115"/>
</dbReference>
<accession>A8F452</accession>
<dbReference type="eggNOG" id="COG0505">
    <property type="taxonomic scope" value="Bacteria"/>
</dbReference>
<name>A8F452_PSELT</name>
<dbReference type="GO" id="GO:0006526">
    <property type="term" value="P:L-arginine biosynthetic process"/>
    <property type="evidence" value="ECO:0007669"/>
    <property type="project" value="UniProtKB-UniRule"/>
</dbReference>
<feature type="binding site" evidence="11">
    <location>
        <position position="46"/>
    </location>
    <ligand>
        <name>L-glutamine</name>
        <dbReference type="ChEBI" id="CHEBI:58359"/>
    </ligand>
</feature>
<dbReference type="HAMAP" id="MF_01209">
    <property type="entry name" value="CPSase_S_chain"/>
    <property type="match status" value="1"/>
</dbReference>
<comment type="similarity">
    <text evidence="3 11">Belongs to the CarA family.</text>
</comment>
<keyword evidence="11" id="KW-0028">Amino-acid biosynthesis</keyword>
<evidence type="ECO:0000256" key="8">
    <source>
        <dbReference type="ARBA" id="ARBA00022975"/>
    </source>
</evidence>
<feature type="active site" description="Nucleophile" evidence="11">
    <location>
        <position position="251"/>
    </location>
</feature>
<protein>
    <recommendedName>
        <fullName evidence="11">Carbamoyl phosphate synthase small chain</fullName>
        <ecNumber evidence="11">6.3.5.5</ecNumber>
    </recommendedName>
    <alternativeName>
        <fullName evidence="11">Carbamoyl phosphate synthetase glutamine chain</fullName>
    </alternativeName>
</protein>
<keyword evidence="6 11" id="KW-0067">ATP-binding</keyword>
<dbReference type="STRING" id="416591.Tlet_0369"/>
<feature type="region of interest" description="CPSase" evidence="11">
    <location>
        <begin position="1"/>
        <end position="174"/>
    </location>
</feature>
<reference evidence="13 14" key="1">
    <citation type="submission" date="2007-08" db="EMBL/GenBank/DDBJ databases">
        <title>Complete sequence of Thermotoga lettingae TMO.</title>
        <authorList>
            <consortium name="US DOE Joint Genome Institute"/>
            <person name="Copeland A."/>
            <person name="Lucas S."/>
            <person name="Lapidus A."/>
            <person name="Barry K."/>
            <person name="Glavina del Rio T."/>
            <person name="Dalin E."/>
            <person name="Tice H."/>
            <person name="Pitluck S."/>
            <person name="Foster B."/>
            <person name="Bruce D."/>
            <person name="Schmutz J."/>
            <person name="Larimer F."/>
            <person name="Land M."/>
            <person name="Hauser L."/>
            <person name="Kyrpides N."/>
            <person name="Mikhailova N."/>
            <person name="Nelson K."/>
            <person name="Gogarten J.P."/>
            <person name="Noll K."/>
            <person name="Richardson P."/>
        </authorList>
    </citation>
    <scope>NUCLEOTIDE SEQUENCE [LARGE SCALE GENOMIC DNA]</scope>
    <source>
        <strain evidence="14">ATCC BAA-301 / DSM 14385 / NBRC 107922 / TMO</strain>
    </source>
</reference>